<dbReference type="InterPro" id="IPR017853">
    <property type="entry name" value="GH"/>
</dbReference>
<evidence type="ECO:0000256" key="6">
    <source>
        <dbReference type="RuleBase" id="RU000509"/>
    </source>
</evidence>
<dbReference type="KEGG" id="ota:OT_ostta02g04570"/>
<dbReference type="AlphaFoldDB" id="A0A096P9H9"/>
<name>A0A096P9H9_OSTTA</name>
<dbReference type="Gene3D" id="3.20.20.80">
    <property type="entry name" value="Glycosidases"/>
    <property type="match status" value="1"/>
</dbReference>
<feature type="binding site" evidence="5">
    <location>
        <position position="54"/>
    </location>
    <ligand>
        <name>substrate</name>
    </ligand>
</feature>
<dbReference type="EC" id="3.2.1.2" evidence="6"/>
<proteinExistence type="inferred from homology"/>
<feature type="binding site" evidence="5">
    <location>
        <position position="413"/>
    </location>
    <ligand>
        <name>substrate</name>
    </ligand>
</feature>
<feature type="region of interest" description="Disordered" evidence="7">
    <location>
        <begin position="480"/>
        <end position="513"/>
    </location>
</feature>
<dbReference type="GO" id="GO:0000272">
    <property type="term" value="P:polysaccharide catabolic process"/>
    <property type="evidence" value="ECO:0007669"/>
    <property type="project" value="UniProtKB-KW"/>
</dbReference>
<evidence type="ECO:0000256" key="2">
    <source>
        <dbReference type="ARBA" id="ARBA00023277"/>
    </source>
</evidence>
<keyword evidence="2 6" id="KW-0119">Carbohydrate metabolism</keyword>
<feature type="binding site" evidence="5">
    <location>
        <position position="530"/>
    </location>
    <ligand>
        <name>substrate</name>
    </ligand>
</feature>
<dbReference type="InParanoid" id="A0A096P9H9"/>
<dbReference type="InterPro" id="IPR001554">
    <property type="entry name" value="Glyco_hydro_14"/>
</dbReference>
<feature type="active site" description="Proton acceptor" evidence="4">
    <location>
        <position position="451"/>
    </location>
</feature>
<feature type="binding site" evidence="5">
    <location>
        <position position="358"/>
    </location>
    <ligand>
        <name>substrate</name>
    </ligand>
</feature>
<dbReference type="GO" id="GO:0016161">
    <property type="term" value="F:beta-amylase activity"/>
    <property type="evidence" value="ECO:0007669"/>
    <property type="project" value="UniProtKB-EC"/>
</dbReference>
<reference evidence="8 9" key="2">
    <citation type="journal article" date="2014" name="BMC Genomics">
        <title>An improved genome of the model marine alga Ostreococcus tauri unfolds by assessing Illumina de novo assemblies.</title>
        <authorList>
            <person name="Blanc-Mathieu R."/>
            <person name="Verhelst B."/>
            <person name="Derelle E."/>
            <person name="Rombauts S."/>
            <person name="Bouget F.Y."/>
            <person name="Carre I."/>
            <person name="Chateau A."/>
            <person name="Eyre-Walker A."/>
            <person name="Grimsley N."/>
            <person name="Moreau H."/>
            <person name="Piegu B."/>
            <person name="Rivals E."/>
            <person name="Schackwitz W."/>
            <person name="Van de Peer Y."/>
            <person name="Piganeau G."/>
        </authorList>
    </citation>
    <scope>NUCLEOTIDE SEQUENCE [LARGE SCALE GENOMIC DNA]</scope>
    <source>
        <strain evidence="9">OTTH 0595 / CCAP 157/2 / RCC745</strain>
    </source>
</reference>
<dbReference type="EMBL" id="CAID01000002">
    <property type="protein sequence ID" value="CEG01215.1"/>
    <property type="molecule type" value="Genomic_DNA"/>
</dbReference>
<dbReference type="Pfam" id="PF01373">
    <property type="entry name" value="Glyco_hydro_14"/>
    <property type="match status" value="2"/>
</dbReference>
<evidence type="ECO:0000256" key="3">
    <source>
        <dbReference type="ARBA" id="ARBA00023326"/>
    </source>
</evidence>
<feature type="active site" description="Proton donor" evidence="4">
    <location>
        <position position="194"/>
    </location>
</feature>
<dbReference type="Proteomes" id="UP000009170">
    <property type="component" value="Unassembled WGS sequence"/>
</dbReference>
<accession>A0A096P9H9</accession>
<comment type="similarity">
    <text evidence="1 6">Belongs to the glycosyl hydrolase 14 family.</text>
</comment>
<feature type="binding site" evidence="5">
    <location>
        <position position="353"/>
    </location>
    <ligand>
        <name>substrate</name>
    </ligand>
</feature>
<keyword evidence="6" id="KW-0326">Glycosidase</keyword>
<dbReference type="OrthoDB" id="1660156at2759"/>
<reference evidence="9" key="1">
    <citation type="journal article" date="2006" name="Proc. Natl. Acad. Sci. U.S.A.">
        <title>Genome analysis of the smallest free-living eukaryote Ostreococcus tauri unveils many unique features.</title>
        <authorList>
            <person name="Derelle E."/>
            <person name="Ferraz C."/>
            <person name="Rombauts S."/>
            <person name="Rouze P."/>
            <person name="Worden A.Z."/>
            <person name="Robbens S."/>
            <person name="Partensky F."/>
            <person name="Degroeve S."/>
            <person name="Echeynie S."/>
            <person name="Cooke R."/>
            <person name="Saeys Y."/>
            <person name="Wuyts J."/>
            <person name="Jabbari K."/>
            <person name="Bowler C."/>
            <person name="Panaud O."/>
            <person name="Piegu B."/>
            <person name="Ball S.G."/>
            <person name="Ral J.-P."/>
            <person name="Bouget F.-Y."/>
            <person name="Piganeau G."/>
            <person name="De Baets B."/>
            <person name="Picard A."/>
            <person name="Delseny M."/>
            <person name="Demaille J."/>
            <person name="Van de Peer Y."/>
            <person name="Moreau H."/>
        </authorList>
    </citation>
    <scope>NUCLEOTIDE SEQUENCE [LARGE SCALE GENOMIC DNA]</scope>
    <source>
        <strain evidence="9">OTTH 0595 / CCAP 157/2 / RCC745</strain>
    </source>
</reference>
<evidence type="ECO:0000313" key="9">
    <source>
        <dbReference type="Proteomes" id="UP000009170"/>
    </source>
</evidence>
<feature type="binding site" evidence="5">
    <location>
        <begin position="452"/>
        <end position="453"/>
    </location>
    <ligand>
        <name>substrate</name>
    </ligand>
</feature>
<dbReference type="PANTHER" id="PTHR31352">
    <property type="entry name" value="BETA-AMYLASE 1, CHLOROPLASTIC"/>
    <property type="match status" value="1"/>
</dbReference>
<feature type="region of interest" description="Disordered" evidence="7">
    <location>
        <begin position="234"/>
        <end position="284"/>
    </location>
</feature>
<dbReference type="STRING" id="70448.A0A096P9H9"/>
<comment type="caution">
    <text evidence="8">The sequence shown here is derived from an EMBL/GenBank/DDBJ whole genome shotgun (WGS) entry which is preliminary data.</text>
</comment>
<dbReference type="PANTHER" id="PTHR31352:SF1">
    <property type="entry name" value="BETA-AMYLASE 3, CHLOROPLASTIC"/>
    <property type="match status" value="1"/>
</dbReference>
<evidence type="ECO:0000256" key="4">
    <source>
        <dbReference type="PIRSR" id="PIRSR601554-1"/>
    </source>
</evidence>
<evidence type="ECO:0000256" key="5">
    <source>
        <dbReference type="PIRSR" id="PIRSR601554-2"/>
    </source>
</evidence>
<keyword evidence="6 8" id="KW-0378">Hydrolase</keyword>
<dbReference type="PRINTS" id="PR00750">
    <property type="entry name" value="BETAAMYLASE"/>
</dbReference>
<evidence type="ECO:0000256" key="1">
    <source>
        <dbReference type="ARBA" id="ARBA00005652"/>
    </source>
</evidence>
<evidence type="ECO:0000313" key="8">
    <source>
        <dbReference type="EMBL" id="CEG01215.1"/>
    </source>
</evidence>
<organism evidence="8 9">
    <name type="scientific">Ostreococcus tauri</name>
    <name type="common">Marine green alga</name>
    <dbReference type="NCBI Taxonomy" id="70448"/>
    <lineage>
        <taxon>Eukaryota</taxon>
        <taxon>Viridiplantae</taxon>
        <taxon>Chlorophyta</taxon>
        <taxon>Mamiellophyceae</taxon>
        <taxon>Mamiellales</taxon>
        <taxon>Bathycoccaceae</taxon>
        <taxon>Ostreococcus</taxon>
    </lineage>
</organism>
<keyword evidence="9" id="KW-1185">Reference proteome</keyword>
<keyword evidence="3 6" id="KW-0624">Polysaccharide degradation</keyword>
<evidence type="ECO:0000256" key="7">
    <source>
        <dbReference type="SAM" id="MobiDB-lite"/>
    </source>
</evidence>
<feature type="binding site" evidence="5">
    <location>
        <position position="102"/>
    </location>
    <ligand>
        <name>substrate</name>
    </ligand>
</feature>
<feature type="binding site" evidence="5">
    <location>
        <position position="94"/>
    </location>
    <ligand>
        <name>substrate</name>
    </ligand>
</feature>
<gene>
    <name evidence="8" type="ORF">OT_ostta02g04570</name>
</gene>
<dbReference type="GeneID" id="9836980"/>
<dbReference type="SUPFAM" id="SSF51445">
    <property type="entry name" value="(Trans)glycosidases"/>
    <property type="match status" value="1"/>
</dbReference>
<comment type="catalytic activity">
    <reaction evidence="6">
        <text>Hydrolysis of (1-&gt;4)-alpha-D-glucosidic linkages in polysaccharides so as to remove successive maltose units from the non-reducing ends of the chains.</text>
        <dbReference type="EC" id="3.2.1.2"/>
    </reaction>
</comment>
<protein>
    <recommendedName>
        <fullName evidence="6">Beta-amylase</fullName>
        <ecNumber evidence="6">3.2.1.2</ecNumber>
    </recommendedName>
</protein>
<sequence>MTGGVDAGRRGVRTRVMLPLDCVETRGDAPRDATRTAATLDALKASGVEGVMVDCWWGIVEGAAPRRYAWEGYRRLLEMCRARALRVDVVLAFHACGSNVGDGACEIALPHWARGVEARENMYADRRGSVTEECLSLWGDETRDARRGDRTPLECYRDFMRAFRDAFERFMRVDAGEDGPTITQVIIGLGPCGELRYPSYRASSGWRFPGVGEFQCYDERARASLAYEAAAFGKPEWGRHPPPNGPDYACDPEGRPIPPLRETSASDDEPEAKRRHAMPHVESDSSLTSASFSLAPECATRNFFATDGTGSWDTPHGKFFLSWYHRELVAHGERVLEHAAREFRGVDATLGIKCAGVHWWHDHPSRAAECAAGYYNARPSSRSTADVLCGCEPAGYSSVIDLCARFNVELTFTCAEMRDVEHDDAYMCSPEGLFEEVVRCAAERGVRVNTENALARFDADAYAQILRAYERHGAATMAATTASEDATANEENGSLRSASSDETTAPGSRASFESNRGVRERVLGAFTYLRACDALFEPANFTRFSNFVRRMSEL</sequence>
<dbReference type="RefSeq" id="XP_022840850.1">
    <property type="nucleotide sequence ID" value="XM_022985169.1"/>
</dbReference>